<protein>
    <recommendedName>
        <fullName evidence="6">Beta-defensin</fullName>
    </recommendedName>
</protein>
<dbReference type="InterPro" id="IPR025933">
    <property type="entry name" value="Beta_defensin_dom"/>
</dbReference>
<dbReference type="Proteomes" id="UP001152836">
    <property type="component" value="Unassembled WGS sequence"/>
</dbReference>
<evidence type="ECO:0000313" key="9">
    <source>
        <dbReference type="Proteomes" id="UP001152836"/>
    </source>
</evidence>
<evidence type="ECO:0000256" key="4">
    <source>
        <dbReference type="ARBA" id="ARBA00022729"/>
    </source>
</evidence>
<keyword evidence="6" id="KW-0211">Defensin</keyword>
<evidence type="ECO:0000256" key="5">
    <source>
        <dbReference type="ARBA" id="ARBA00023157"/>
    </source>
</evidence>
<sequence>MKLPALVFIVFCFLDLLCTVKADMKDTYFCFVKRGKCRRMCNSVEKTVGFCTKLNANCCMFLPESQPSSRSKHSEYKD</sequence>
<dbReference type="EMBL" id="CALSGD010001572">
    <property type="protein sequence ID" value="CAH7221788.1"/>
    <property type="molecule type" value="Genomic_DNA"/>
</dbReference>
<dbReference type="AlphaFoldDB" id="A0AAV0A398"/>
<name>A0AAV0A398_PHORO</name>
<dbReference type="GO" id="GO:0045087">
    <property type="term" value="P:innate immune response"/>
    <property type="evidence" value="ECO:0007669"/>
    <property type="project" value="InterPro"/>
</dbReference>
<evidence type="ECO:0000256" key="3">
    <source>
        <dbReference type="ARBA" id="ARBA00022525"/>
    </source>
</evidence>
<evidence type="ECO:0000256" key="1">
    <source>
        <dbReference type="ARBA" id="ARBA00004613"/>
    </source>
</evidence>
<reference evidence="8" key="1">
    <citation type="submission" date="2022-06" db="EMBL/GenBank/DDBJ databases">
        <authorList>
            <person name="Andreotti S."/>
            <person name="Wyler E."/>
        </authorList>
    </citation>
    <scope>NUCLEOTIDE SEQUENCE</scope>
</reference>
<keyword evidence="6" id="KW-0929">Antimicrobial</keyword>
<dbReference type="GO" id="GO:0042742">
    <property type="term" value="P:defense response to bacterium"/>
    <property type="evidence" value="ECO:0007669"/>
    <property type="project" value="UniProtKB-UniRule"/>
</dbReference>
<keyword evidence="9" id="KW-1185">Reference proteome</keyword>
<keyword evidence="3 6" id="KW-0964">Secreted</keyword>
<evidence type="ECO:0000259" key="7">
    <source>
        <dbReference type="Pfam" id="PF13841"/>
    </source>
</evidence>
<comment type="function">
    <text evidence="6">Has antibacterial activity.</text>
</comment>
<comment type="similarity">
    <text evidence="2 6">Belongs to the beta-defensin family.</text>
</comment>
<feature type="signal peptide" evidence="6">
    <location>
        <begin position="1"/>
        <end position="22"/>
    </location>
</feature>
<keyword evidence="6" id="KW-0044">Antibiotic</keyword>
<organism evidence="8 9">
    <name type="scientific">Phodopus roborovskii</name>
    <name type="common">Roborovski's desert hamster</name>
    <name type="synonym">Cricetulus roborovskii</name>
    <dbReference type="NCBI Taxonomy" id="109678"/>
    <lineage>
        <taxon>Eukaryota</taxon>
        <taxon>Metazoa</taxon>
        <taxon>Chordata</taxon>
        <taxon>Craniata</taxon>
        <taxon>Vertebrata</taxon>
        <taxon>Euteleostomi</taxon>
        <taxon>Mammalia</taxon>
        <taxon>Eutheria</taxon>
        <taxon>Euarchontoglires</taxon>
        <taxon>Glires</taxon>
        <taxon>Rodentia</taxon>
        <taxon>Myomorpha</taxon>
        <taxon>Muroidea</taxon>
        <taxon>Cricetidae</taxon>
        <taxon>Cricetinae</taxon>
        <taxon>Phodopus</taxon>
    </lineage>
</organism>
<feature type="domain" description="Beta-defensin" evidence="7">
    <location>
        <begin position="30"/>
        <end position="59"/>
    </location>
</feature>
<evidence type="ECO:0000256" key="6">
    <source>
        <dbReference type="RuleBase" id="RU231113"/>
    </source>
</evidence>
<dbReference type="Pfam" id="PF13841">
    <property type="entry name" value="Defensin_beta_2"/>
    <property type="match status" value="1"/>
</dbReference>
<keyword evidence="5" id="KW-1015">Disulfide bond</keyword>
<feature type="chain" id="PRO_5043089785" description="Beta-defensin" evidence="6">
    <location>
        <begin position="23"/>
        <end position="78"/>
    </location>
</feature>
<evidence type="ECO:0000256" key="2">
    <source>
        <dbReference type="ARBA" id="ARBA00007371"/>
    </source>
</evidence>
<proteinExistence type="inferred from homology"/>
<accession>A0AAV0A398</accession>
<keyword evidence="4 6" id="KW-0732">Signal</keyword>
<comment type="subcellular location">
    <subcellularLocation>
        <location evidence="1 6">Secreted</location>
    </subcellularLocation>
</comment>
<dbReference type="GO" id="GO:0005576">
    <property type="term" value="C:extracellular region"/>
    <property type="evidence" value="ECO:0007669"/>
    <property type="project" value="UniProtKB-SubCell"/>
</dbReference>
<comment type="caution">
    <text evidence="8">The sequence shown here is derived from an EMBL/GenBank/DDBJ whole genome shotgun (WGS) entry which is preliminary data.</text>
</comment>
<evidence type="ECO:0000313" key="8">
    <source>
        <dbReference type="EMBL" id="CAH7221788.1"/>
    </source>
</evidence>
<gene>
    <name evidence="8" type="primary">Defb49</name>
    <name evidence="8" type="ORF">PHOROB_LOCUS15213</name>
</gene>